<dbReference type="RefSeq" id="WP_183010575.1">
    <property type="nucleotide sequence ID" value="NZ_JABEQP010000026.1"/>
</dbReference>
<feature type="chain" id="PRO_5031561602" description="Secreted protein" evidence="1">
    <location>
        <begin position="21"/>
        <end position="211"/>
    </location>
</feature>
<sequence>MRILLPVSMVCLLACTTAHAATADKISVGGKCARDGSISTNGPNGTGIVLTCEDSVWRAPPTAFGAVTFNMPGGRVYSQVVGIGGNAEALAFFKIIPYTASVSITPGKSPVKTTSFVHDGISGAIRAIGQLNGRVALKIDLMNTTLTEMGHYTSSDGMTIDTPKTNSQELHGTLDLVDGQSAPLEVDGKTIGSVSWNSINPASSAGGAGHT</sequence>
<proteinExistence type="predicted"/>
<feature type="signal peptide" evidence="1">
    <location>
        <begin position="1"/>
        <end position="20"/>
    </location>
</feature>
<comment type="caution">
    <text evidence="2">The sequence shown here is derived from an EMBL/GenBank/DDBJ whole genome shotgun (WGS) entry which is preliminary data.</text>
</comment>
<protein>
    <recommendedName>
        <fullName evidence="4">Secreted protein</fullName>
    </recommendedName>
</protein>
<dbReference type="Proteomes" id="UP000530320">
    <property type="component" value="Unassembled WGS sequence"/>
</dbReference>
<keyword evidence="1" id="KW-0732">Signal</keyword>
<organism evidence="2 3">
    <name type="scientific">Gluconacetobacter dulcium</name>
    <dbReference type="NCBI Taxonomy" id="2729096"/>
    <lineage>
        <taxon>Bacteria</taxon>
        <taxon>Pseudomonadati</taxon>
        <taxon>Pseudomonadota</taxon>
        <taxon>Alphaproteobacteria</taxon>
        <taxon>Acetobacterales</taxon>
        <taxon>Acetobacteraceae</taxon>
        <taxon>Gluconacetobacter</taxon>
    </lineage>
</organism>
<evidence type="ECO:0008006" key="4">
    <source>
        <dbReference type="Google" id="ProtNLM"/>
    </source>
</evidence>
<evidence type="ECO:0000313" key="2">
    <source>
        <dbReference type="EMBL" id="MBB2199662.1"/>
    </source>
</evidence>
<gene>
    <name evidence="2" type="ORF">HLH44_19895</name>
</gene>
<dbReference type="EMBL" id="JABEQP010000026">
    <property type="protein sequence ID" value="MBB2199662.1"/>
    <property type="molecule type" value="Genomic_DNA"/>
</dbReference>
<evidence type="ECO:0000256" key="1">
    <source>
        <dbReference type="SAM" id="SignalP"/>
    </source>
</evidence>
<reference evidence="2 3" key="1">
    <citation type="submission" date="2020-04" db="EMBL/GenBank/DDBJ databases">
        <title>Description of novel Gluconacetobacter.</title>
        <authorList>
            <person name="Sombolestani A."/>
        </authorList>
    </citation>
    <scope>NUCLEOTIDE SEQUENCE [LARGE SCALE GENOMIC DNA]</scope>
    <source>
        <strain evidence="2 3">LMG 22058</strain>
    </source>
</reference>
<accession>A0A7W4K3F9</accession>
<dbReference type="AlphaFoldDB" id="A0A7W4K3F9"/>
<name>A0A7W4K3F9_9PROT</name>
<evidence type="ECO:0000313" key="3">
    <source>
        <dbReference type="Proteomes" id="UP000530320"/>
    </source>
</evidence>